<dbReference type="AlphaFoldDB" id="A0A9Q4CNG7"/>
<dbReference type="InterPro" id="IPR024289">
    <property type="entry name" value="DUF3828"/>
</dbReference>
<keyword evidence="1" id="KW-0732">Signal</keyword>
<evidence type="ECO:0000313" key="4">
    <source>
        <dbReference type="Proteomes" id="UP001076655"/>
    </source>
</evidence>
<sequence length="176" mass="19652">MKTAKYLPLVLSLLLPLSAGAGKTSPAILSPEEVVLDFYRLNLQDPPSDGYAKSQDLYVSPSLQVSINDSLSCNFDGPDTDQAFCDQPRPCKETAHNVMCLWGDYWVENDVNYYTKSQDYPDSWITERAAHTESQSADTATVRITLGKAPEPLRSFRVKLILTGGQWKIDNIVMME</sequence>
<comment type="caution">
    <text evidence="3">The sequence shown here is derived from an EMBL/GenBank/DDBJ whole genome shotgun (WGS) entry which is preliminary data.</text>
</comment>
<feature type="domain" description="DUF3828" evidence="2">
    <location>
        <begin position="107"/>
        <end position="174"/>
    </location>
</feature>
<accession>A0A9Q4CNG7</accession>
<dbReference type="Pfam" id="PF12883">
    <property type="entry name" value="DUF3828"/>
    <property type="match status" value="1"/>
</dbReference>
<feature type="signal peptide" evidence="1">
    <location>
        <begin position="1"/>
        <end position="21"/>
    </location>
</feature>
<evidence type="ECO:0000259" key="2">
    <source>
        <dbReference type="Pfam" id="PF12883"/>
    </source>
</evidence>
<proteinExistence type="predicted"/>
<dbReference type="RefSeq" id="WP_260249997.1">
    <property type="nucleotide sequence ID" value="NZ_JALMEJ010000015.1"/>
</dbReference>
<reference evidence="3" key="1">
    <citation type="submission" date="2022-08" db="EMBL/GenBank/DDBJ databases">
        <authorList>
            <person name="Dale J.L."/>
        </authorList>
    </citation>
    <scope>NUCLEOTIDE SEQUENCE</scope>
    <source>
        <strain evidence="3">2022EL-00758</strain>
    </source>
</reference>
<organism evidence="3 4">
    <name type="scientific">Morganella morganii</name>
    <name type="common">Proteus morganii</name>
    <dbReference type="NCBI Taxonomy" id="582"/>
    <lineage>
        <taxon>Bacteria</taxon>
        <taxon>Pseudomonadati</taxon>
        <taxon>Pseudomonadota</taxon>
        <taxon>Gammaproteobacteria</taxon>
        <taxon>Enterobacterales</taxon>
        <taxon>Morganellaceae</taxon>
        <taxon>Morganella</taxon>
    </lineage>
</organism>
<dbReference type="Gene3D" id="3.10.450.50">
    <property type="match status" value="1"/>
</dbReference>
<protein>
    <submittedName>
        <fullName evidence="3">YbjP/YqhG family protein</fullName>
    </submittedName>
</protein>
<evidence type="ECO:0000313" key="3">
    <source>
        <dbReference type="EMBL" id="MCY0789096.1"/>
    </source>
</evidence>
<evidence type="ECO:0000256" key="1">
    <source>
        <dbReference type="SAM" id="SignalP"/>
    </source>
</evidence>
<dbReference type="EMBL" id="JAPNMI010000002">
    <property type="protein sequence ID" value="MCY0789096.1"/>
    <property type="molecule type" value="Genomic_DNA"/>
</dbReference>
<gene>
    <name evidence="3" type="ORF">N0392_05245</name>
</gene>
<dbReference type="Proteomes" id="UP001076655">
    <property type="component" value="Unassembled WGS sequence"/>
</dbReference>
<feature type="chain" id="PRO_5040501294" evidence="1">
    <location>
        <begin position="22"/>
        <end position="176"/>
    </location>
</feature>
<name>A0A9Q4CNG7_MORMO</name>